<evidence type="ECO:0000313" key="2">
    <source>
        <dbReference type="Proteomes" id="UP000094426"/>
    </source>
</evidence>
<dbReference type="EMBL" id="LNZG01000009">
    <property type="protein sequence ID" value="ODA90647.1"/>
    <property type="molecule type" value="Genomic_DNA"/>
</dbReference>
<organism evidence="1 2">
    <name type="scientific">Leifsonia xyli subsp. xyli</name>
    <dbReference type="NCBI Taxonomy" id="59736"/>
    <lineage>
        <taxon>Bacteria</taxon>
        <taxon>Bacillati</taxon>
        <taxon>Actinomycetota</taxon>
        <taxon>Actinomycetes</taxon>
        <taxon>Micrococcales</taxon>
        <taxon>Microbacteriaceae</taxon>
        <taxon>Leifsonia</taxon>
    </lineage>
</organism>
<gene>
    <name evidence="1" type="ORF">ATY41_09500</name>
</gene>
<protein>
    <submittedName>
        <fullName evidence="1">Uncharacterized protein</fullName>
    </submittedName>
</protein>
<sequence length="81" mass="8945">MTGLTPASCSTTETKSCIHLTMSAGVIAWHFLIAQGWVRLEQRCSRSTIGGRRRAPVFQPWMEAMKCFACDAPSDQNGRAK</sequence>
<dbReference type="Proteomes" id="UP000094426">
    <property type="component" value="Unassembled WGS sequence"/>
</dbReference>
<evidence type="ECO:0000313" key="1">
    <source>
        <dbReference type="EMBL" id="ODA90647.1"/>
    </source>
</evidence>
<name>A0A1E2SLL0_LEIXY</name>
<comment type="caution">
    <text evidence="1">The sequence shown here is derived from an EMBL/GenBank/DDBJ whole genome shotgun (WGS) entry which is preliminary data.</text>
</comment>
<reference evidence="1 2" key="1">
    <citation type="submission" date="2015-11" db="EMBL/GenBank/DDBJ databases">
        <authorList>
            <person name="Zhang Y."/>
            <person name="Guo Z."/>
        </authorList>
    </citation>
    <scope>NUCLEOTIDE SEQUENCE [LARGE SCALE GENOMIC DNA]</scope>
    <source>
        <strain evidence="2">gdw1</strain>
    </source>
</reference>
<dbReference type="AlphaFoldDB" id="A0A1E2SLL0"/>
<proteinExistence type="predicted"/>
<accession>A0A1E2SLL0</accession>